<name>A0A396EKK4_BACFG</name>
<dbReference type="Proteomes" id="UP000036847">
    <property type="component" value="Chromosome"/>
</dbReference>
<reference evidence="2" key="1">
    <citation type="book" date="2014" name="THE 24TH EUROPEAN CONGRESS OF CLINICAL MICROBIOLOGY AND INFECTIOUS DISEASES" publisher="ECCMID 2014" city="Barcelona, Spain">
        <title>Identification of resistance genes in three multidrug-resistant Bacteroides fragilis isolates by whole genome sequencing.</title>
        <editorList>
            <person name="Unknown"/>
            <person name="A."/>
        </editorList>
        <authorList>
            <person name="Sydenham T.V."/>
            <person name="Hasman H."/>
            <person name="Wang M."/>
            <person name="Soki J."/>
            <person name="Nagy E."/>
            <person name="Justesen U.S."/>
        </authorList>
    </citation>
    <scope>NUCLEOTIDE SEQUENCE</scope>
    <source>
        <strain evidence="2">DCMSKEJBY0001B</strain>
    </source>
</reference>
<dbReference type="Proteomes" id="UP000479773">
    <property type="component" value="Unassembled WGS sequence"/>
</dbReference>
<reference evidence="1 4" key="2">
    <citation type="journal article" date="2019" name="Nat. Med.">
        <title>A library of human gut bacterial isolates paired with longitudinal multiomics data enables mechanistic microbiome research.</title>
        <authorList>
            <person name="Poyet M."/>
            <person name="Groussin M."/>
            <person name="Gibbons S.M."/>
            <person name="Avila-Pacheco J."/>
            <person name="Jiang X."/>
            <person name="Kearney S.M."/>
            <person name="Perrotta A.R."/>
            <person name="Berdy B."/>
            <person name="Zhao S."/>
            <person name="Lieberman T.D."/>
            <person name="Swanson P.K."/>
            <person name="Smith M."/>
            <person name="Roesemann S."/>
            <person name="Alexander J.E."/>
            <person name="Rich S.A."/>
            <person name="Livny J."/>
            <person name="Vlamakis H."/>
            <person name="Clish C."/>
            <person name="Bullock K."/>
            <person name="Deik A."/>
            <person name="Scott J."/>
            <person name="Pierce K.A."/>
            <person name="Xavier R.J."/>
            <person name="Alm E.J."/>
        </authorList>
    </citation>
    <scope>NUCLEOTIDE SEQUENCE [LARGE SCALE GENOMIC DNA]</scope>
    <source>
        <strain evidence="1 4">BIOML-A106</strain>
    </source>
</reference>
<protein>
    <submittedName>
        <fullName evidence="1">Uncharacterized protein</fullName>
    </submittedName>
</protein>
<proteinExistence type="predicted"/>
<reference evidence="2 3" key="3">
    <citation type="submission" date="2019-03" db="EMBL/GenBank/DDBJ databases">
        <title>Complete genome assembly of MDR B. fragilis.</title>
        <authorList>
            <person name="Sydenham T.V."/>
            <person name="Hasman H."/>
            <person name="Justesen U.S."/>
        </authorList>
    </citation>
    <scope>NUCLEOTIDE SEQUENCE [LARGE SCALE GENOMIC DNA]</scope>
    <source>
        <strain evidence="2 3">DCMSKEJBY0001B</strain>
    </source>
</reference>
<dbReference type="AlphaFoldDB" id="A0A396EKK4"/>
<sequence>MNAIPLTANGALFYHTTVGQGAIIASFPPSDQLAAGALFIRKLIPPAMGQGFLSAFGECLAIDTGDGLDDIHKLIILSLPLRGNRIPGTSPRGVVCKI</sequence>
<dbReference type="RefSeq" id="WP_011202819.1">
    <property type="nucleotide sequence ID" value="NZ_CAAKNW010000082.1"/>
</dbReference>
<gene>
    <name evidence="2" type="ORF">EC80_015810</name>
    <name evidence="1" type="ORF">F3B44_26555</name>
</gene>
<evidence type="ECO:0000313" key="2">
    <source>
        <dbReference type="EMBL" id="QCQ46209.1"/>
    </source>
</evidence>
<dbReference type="EMBL" id="VWEQ01000239">
    <property type="protein sequence ID" value="KAA4738819.1"/>
    <property type="molecule type" value="Genomic_DNA"/>
</dbReference>
<evidence type="ECO:0000313" key="3">
    <source>
        <dbReference type="Proteomes" id="UP000036847"/>
    </source>
</evidence>
<accession>A0A396EKK4</accession>
<dbReference type="EMBL" id="CP036546">
    <property type="protein sequence ID" value="QCQ46209.1"/>
    <property type="molecule type" value="Genomic_DNA"/>
</dbReference>
<evidence type="ECO:0000313" key="4">
    <source>
        <dbReference type="Proteomes" id="UP000479773"/>
    </source>
</evidence>
<dbReference type="OrthoDB" id="9861308at2"/>
<evidence type="ECO:0000313" key="1">
    <source>
        <dbReference type="EMBL" id="KAA4738819.1"/>
    </source>
</evidence>
<organism evidence="1 4">
    <name type="scientific">Bacteroides fragilis</name>
    <dbReference type="NCBI Taxonomy" id="817"/>
    <lineage>
        <taxon>Bacteria</taxon>
        <taxon>Pseudomonadati</taxon>
        <taxon>Bacteroidota</taxon>
        <taxon>Bacteroidia</taxon>
        <taxon>Bacteroidales</taxon>
        <taxon>Bacteroidaceae</taxon>
        <taxon>Bacteroides</taxon>
    </lineage>
</organism>